<proteinExistence type="predicted"/>
<keyword evidence="3" id="KW-1185">Reference proteome</keyword>
<evidence type="ECO:0000256" key="1">
    <source>
        <dbReference type="SAM" id="MobiDB-lite"/>
    </source>
</evidence>
<feature type="region of interest" description="Disordered" evidence="1">
    <location>
        <begin position="1"/>
        <end position="28"/>
    </location>
</feature>
<evidence type="ECO:0000313" key="3">
    <source>
        <dbReference type="Proteomes" id="UP000499080"/>
    </source>
</evidence>
<comment type="caution">
    <text evidence="2">The sequence shown here is derived from an EMBL/GenBank/DDBJ whole genome shotgun (WGS) entry which is preliminary data.</text>
</comment>
<dbReference type="EMBL" id="BGPR01254751">
    <property type="protein sequence ID" value="GBM53281.1"/>
    <property type="molecule type" value="Genomic_DNA"/>
</dbReference>
<dbReference type="AlphaFoldDB" id="A0A4Y2GIV5"/>
<sequence>MALQSTRNVLDNPTWLSRNGGKSSGGTDQYSAVLEELRKSIPAEEDFDALYLDGKVTEYSDQETDSETDMVGWLFEGFWRKGQYLAMLRQTR</sequence>
<dbReference type="Proteomes" id="UP000499080">
    <property type="component" value="Unassembled WGS sequence"/>
</dbReference>
<reference evidence="2 3" key="1">
    <citation type="journal article" date="2019" name="Sci. Rep.">
        <title>Orb-weaving spider Araneus ventricosus genome elucidates the spidroin gene catalogue.</title>
        <authorList>
            <person name="Kono N."/>
            <person name="Nakamura H."/>
            <person name="Ohtoshi R."/>
            <person name="Moran D.A.P."/>
            <person name="Shinohara A."/>
            <person name="Yoshida Y."/>
            <person name="Fujiwara M."/>
            <person name="Mori M."/>
            <person name="Tomita M."/>
            <person name="Arakawa K."/>
        </authorList>
    </citation>
    <scope>NUCLEOTIDE SEQUENCE [LARGE SCALE GENOMIC DNA]</scope>
</reference>
<name>A0A4Y2GIV5_ARAVE</name>
<gene>
    <name evidence="2" type="ORF">AVEN_233326_1</name>
</gene>
<organism evidence="2 3">
    <name type="scientific">Araneus ventricosus</name>
    <name type="common">Orbweaver spider</name>
    <name type="synonym">Epeira ventricosa</name>
    <dbReference type="NCBI Taxonomy" id="182803"/>
    <lineage>
        <taxon>Eukaryota</taxon>
        <taxon>Metazoa</taxon>
        <taxon>Ecdysozoa</taxon>
        <taxon>Arthropoda</taxon>
        <taxon>Chelicerata</taxon>
        <taxon>Arachnida</taxon>
        <taxon>Araneae</taxon>
        <taxon>Araneomorphae</taxon>
        <taxon>Entelegynae</taxon>
        <taxon>Araneoidea</taxon>
        <taxon>Araneidae</taxon>
        <taxon>Araneus</taxon>
    </lineage>
</organism>
<accession>A0A4Y2GIV5</accession>
<protein>
    <submittedName>
        <fullName evidence="2">Uncharacterized protein</fullName>
    </submittedName>
</protein>
<evidence type="ECO:0000313" key="2">
    <source>
        <dbReference type="EMBL" id="GBM53281.1"/>
    </source>
</evidence>